<gene>
    <name evidence="1" type="ORF">L195_g046410</name>
</gene>
<dbReference type="Proteomes" id="UP000236291">
    <property type="component" value="Unassembled WGS sequence"/>
</dbReference>
<organism evidence="1 2">
    <name type="scientific">Trifolium pratense</name>
    <name type="common">Red clover</name>
    <dbReference type="NCBI Taxonomy" id="57577"/>
    <lineage>
        <taxon>Eukaryota</taxon>
        <taxon>Viridiplantae</taxon>
        <taxon>Streptophyta</taxon>
        <taxon>Embryophyta</taxon>
        <taxon>Tracheophyta</taxon>
        <taxon>Spermatophyta</taxon>
        <taxon>Magnoliopsida</taxon>
        <taxon>eudicotyledons</taxon>
        <taxon>Gunneridae</taxon>
        <taxon>Pentapetalae</taxon>
        <taxon>rosids</taxon>
        <taxon>fabids</taxon>
        <taxon>Fabales</taxon>
        <taxon>Fabaceae</taxon>
        <taxon>Papilionoideae</taxon>
        <taxon>50 kb inversion clade</taxon>
        <taxon>NPAAA clade</taxon>
        <taxon>Hologalegina</taxon>
        <taxon>IRL clade</taxon>
        <taxon>Trifolieae</taxon>
        <taxon>Trifolium</taxon>
    </lineage>
</organism>
<comment type="caution">
    <text evidence="1">The sequence shown here is derived from an EMBL/GenBank/DDBJ whole genome shotgun (WGS) entry which is preliminary data.</text>
</comment>
<protein>
    <submittedName>
        <fullName evidence="1">Uncharacterized protein</fullName>
    </submittedName>
</protein>
<sequence length="55" mass="6159">DLENTLDDKTQLSFSDLKRSTAIYHFTNIESTTTAMKGRGKSTAVIFAKKEDEGF</sequence>
<accession>A0A2K3MHM3</accession>
<proteinExistence type="predicted"/>
<reference evidence="1 2" key="1">
    <citation type="journal article" date="2014" name="Am. J. Bot.">
        <title>Genome assembly and annotation for red clover (Trifolium pratense; Fabaceae).</title>
        <authorList>
            <person name="Istvanek J."/>
            <person name="Jaros M."/>
            <person name="Krenek A."/>
            <person name="Repkova J."/>
        </authorList>
    </citation>
    <scope>NUCLEOTIDE SEQUENCE [LARGE SCALE GENOMIC DNA]</scope>
    <source>
        <strain evidence="2">cv. Tatra</strain>
        <tissue evidence="1">Young leaves</tissue>
    </source>
</reference>
<evidence type="ECO:0000313" key="2">
    <source>
        <dbReference type="Proteomes" id="UP000236291"/>
    </source>
</evidence>
<evidence type="ECO:0000313" key="1">
    <source>
        <dbReference type="EMBL" id="PNX90287.1"/>
    </source>
</evidence>
<dbReference type="AlphaFoldDB" id="A0A2K3MHM3"/>
<dbReference type="EMBL" id="ASHM01062367">
    <property type="protein sequence ID" value="PNX90287.1"/>
    <property type="molecule type" value="Genomic_DNA"/>
</dbReference>
<name>A0A2K3MHM3_TRIPR</name>
<feature type="non-terminal residue" evidence="1">
    <location>
        <position position="1"/>
    </location>
</feature>
<reference evidence="1 2" key="2">
    <citation type="journal article" date="2017" name="Front. Plant Sci.">
        <title>Gene Classification and Mining of Molecular Markers Useful in Red Clover (Trifolium pratense) Breeding.</title>
        <authorList>
            <person name="Istvanek J."/>
            <person name="Dluhosova J."/>
            <person name="Dluhos P."/>
            <person name="Patkova L."/>
            <person name="Nedelnik J."/>
            <person name="Repkova J."/>
        </authorList>
    </citation>
    <scope>NUCLEOTIDE SEQUENCE [LARGE SCALE GENOMIC DNA]</scope>
    <source>
        <strain evidence="2">cv. Tatra</strain>
        <tissue evidence="1">Young leaves</tissue>
    </source>
</reference>